<dbReference type="AlphaFoldDB" id="A0A1U0U123"/>
<reference evidence="1 2" key="1">
    <citation type="submission" date="2016-11" db="EMBL/GenBank/DDBJ databases">
        <authorList>
            <consortium name="Pathogen Informatics"/>
        </authorList>
    </citation>
    <scope>NUCLEOTIDE SEQUENCE [LARGE SCALE GENOMIC DNA]</scope>
    <source>
        <strain evidence="1 2">911</strain>
    </source>
</reference>
<dbReference type="EMBL" id="FVGW01000004">
    <property type="protein sequence ID" value="SKM02638.1"/>
    <property type="molecule type" value="Genomic_DNA"/>
</dbReference>
<evidence type="ECO:0000313" key="1">
    <source>
        <dbReference type="EMBL" id="SKM02638.1"/>
    </source>
</evidence>
<dbReference type="RefSeq" id="WP_052535293.1">
    <property type="nucleotide sequence ID" value="NZ_FVGW01000004.1"/>
</dbReference>
<protein>
    <submittedName>
        <fullName evidence="1">Uncharacterized protein</fullName>
    </submittedName>
</protein>
<accession>A0A1U0U123</accession>
<proteinExistence type="predicted"/>
<dbReference type="Proteomes" id="UP000190074">
    <property type="component" value="Unassembled WGS sequence"/>
</dbReference>
<organism evidence="1 2">
    <name type="scientific">Mycobacteroides abscessus subsp. massiliense</name>
    <dbReference type="NCBI Taxonomy" id="1962118"/>
    <lineage>
        <taxon>Bacteria</taxon>
        <taxon>Bacillati</taxon>
        <taxon>Actinomycetota</taxon>
        <taxon>Actinomycetes</taxon>
        <taxon>Mycobacteriales</taxon>
        <taxon>Mycobacteriaceae</taxon>
        <taxon>Mycobacteroides</taxon>
        <taxon>Mycobacteroides abscessus</taxon>
    </lineage>
</organism>
<sequence length="103" mass="11281">MGFANIETELRLAEALTAINDIRELTGIANEPVERGYVVHRVTAELQEWLPSVKFDQLAAIADAIVDNLAEVNLIPVGPNLDEPIGFEIVEKREFSIVPLNGG</sequence>
<gene>
    <name evidence="1" type="ORF">SAMEA2259716_02335</name>
</gene>
<name>A0A1U0U123_9MYCO</name>
<evidence type="ECO:0000313" key="2">
    <source>
        <dbReference type="Proteomes" id="UP000190074"/>
    </source>
</evidence>